<dbReference type="EMBL" id="LAZR01001566">
    <property type="protein sequence ID" value="KKN42662.1"/>
    <property type="molecule type" value="Genomic_DNA"/>
</dbReference>
<comment type="caution">
    <text evidence="1">The sequence shown here is derived from an EMBL/GenBank/DDBJ whole genome shotgun (WGS) entry which is preliminary data.</text>
</comment>
<organism evidence="1">
    <name type="scientific">marine sediment metagenome</name>
    <dbReference type="NCBI Taxonomy" id="412755"/>
    <lineage>
        <taxon>unclassified sequences</taxon>
        <taxon>metagenomes</taxon>
        <taxon>ecological metagenomes</taxon>
    </lineage>
</organism>
<dbReference type="AlphaFoldDB" id="A0A0F9R0G8"/>
<protein>
    <submittedName>
        <fullName evidence="1">Uncharacterized protein</fullName>
    </submittedName>
</protein>
<gene>
    <name evidence="1" type="ORF">LCGC14_0711140</name>
</gene>
<sequence length="325" mass="37631">MSDNESQPVLERIEERVHIRRENWHTEETPMLPPFEWMDETCIVSRHTRIGLESKRRYLLDTILISINGTKETPGAIARDYLKSKYRHGPKWTASQRTKIREELVDSPVYVSPCSFEEGYYVDIQACFWSVMVRCGWQVCYFPGKHLGVGTPPLDFPFTENKRARNCLVTVGRSNSMQLWTPSKGTFERRTQNYLANTQLYCLIMDCLHGIANEAVAAGAVYVATDGYIAPNYKSMMLIYEIVKSWGFIPTIKGEGEGFVNNLGSYRVGRLYIKMPTEKTSSYNNLKQVRYHKWLRERMALSLIEAPWHEAFITRPRSIGHDKHT</sequence>
<name>A0A0F9R0G8_9ZZZZ</name>
<accession>A0A0F9R0G8</accession>
<evidence type="ECO:0000313" key="1">
    <source>
        <dbReference type="EMBL" id="KKN42662.1"/>
    </source>
</evidence>
<proteinExistence type="predicted"/>
<reference evidence="1" key="1">
    <citation type="journal article" date="2015" name="Nature">
        <title>Complex archaea that bridge the gap between prokaryotes and eukaryotes.</title>
        <authorList>
            <person name="Spang A."/>
            <person name="Saw J.H."/>
            <person name="Jorgensen S.L."/>
            <person name="Zaremba-Niedzwiedzka K."/>
            <person name="Martijn J."/>
            <person name="Lind A.E."/>
            <person name="van Eijk R."/>
            <person name="Schleper C."/>
            <person name="Guy L."/>
            <person name="Ettema T.J."/>
        </authorList>
    </citation>
    <scope>NUCLEOTIDE SEQUENCE</scope>
</reference>